<reference evidence="3" key="1">
    <citation type="submission" date="2010-08" db="EMBL/GenBank/DDBJ databases">
        <authorList>
            <consortium name="Caenorhabditis japonica Sequencing Consortium"/>
            <person name="Wilson R.K."/>
        </authorList>
    </citation>
    <scope>NUCLEOTIDE SEQUENCE [LARGE SCALE GENOMIC DNA]</scope>
    <source>
        <strain evidence="3">DF5081</strain>
    </source>
</reference>
<evidence type="ECO:0000313" key="3">
    <source>
        <dbReference type="Proteomes" id="UP000005237"/>
    </source>
</evidence>
<accession>A0A8R1DUH5</accession>
<name>A0A8R1DUH5_CAEJA</name>
<dbReference type="EnsemblMetazoa" id="CJA11101.1">
    <property type="protein sequence ID" value="CJA11101.1"/>
    <property type="gene ID" value="WBGene00130305"/>
</dbReference>
<reference evidence="2" key="2">
    <citation type="submission" date="2022-06" db="UniProtKB">
        <authorList>
            <consortium name="EnsemblMetazoa"/>
        </authorList>
    </citation>
    <scope>IDENTIFICATION</scope>
    <source>
        <strain evidence="2">DF5081</strain>
    </source>
</reference>
<protein>
    <submittedName>
        <fullName evidence="2">Uncharacterized protein</fullName>
    </submittedName>
</protein>
<proteinExistence type="predicted"/>
<sequence>MRGYNPRGNYDRYGNSPHLRDSGGGGGGAGSHGQMVINMKTTVTTSGGQHNGLVVHSAVQSAASPSTSNGEFLLDPT</sequence>
<evidence type="ECO:0000313" key="2">
    <source>
        <dbReference type="EnsemblMetazoa" id="CJA11101.1"/>
    </source>
</evidence>
<dbReference type="Proteomes" id="UP000005237">
    <property type="component" value="Unassembled WGS sequence"/>
</dbReference>
<feature type="region of interest" description="Disordered" evidence="1">
    <location>
        <begin position="1"/>
        <end position="36"/>
    </location>
</feature>
<evidence type="ECO:0000256" key="1">
    <source>
        <dbReference type="SAM" id="MobiDB-lite"/>
    </source>
</evidence>
<keyword evidence="3" id="KW-1185">Reference proteome</keyword>
<feature type="compositionally biased region" description="Gly residues" evidence="1">
    <location>
        <begin position="22"/>
        <end position="31"/>
    </location>
</feature>
<organism evidence="2 3">
    <name type="scientific">Caenorhabditis japonica</name>
    <dbReference type="NCBI Taxonomy" id="281687"/>
    <lineage>
        <taxon>Eukaryota</taxon>
        <taxon>Metazoa</taxon>
        <taxon>Ecdysozoa</taxon>
        <taxon>Nematoda</taxon>
        <taxon>Chromadorea</taxon>
        <taxon>Rhabditida</taxon>
        <taxon>Rhabditina</taxon>
        <taxon>Rhabditomorpha</taxon>
        <taxon>Rhabditoidea</taxon>
        <taxon>Rhabditidae</taxon>
        <taxon>Peloderinae</taxon>
        <taxon>Caenorhabditis</taxon>
    </lineage>
</organism>
<dbReference type="AlphaFoldDB" id="A0A8R1DUH5"/>